<protein>
    <submittedName>
        <fullName evidence="1">Uncharacterized protein</fullName>
    </submittedName>
</protein>
<sequence>MCRETFQWKNFLTQNFCKIKRCGVCILKGWCDSYFNTKAYYRHSFWKGVSRLDKRAKIGGGAKRTGKRERQGLERFLVDKNRFLIKKGRQ</sequence>
<accession>A0ACB0ZTZ0</accession>
<evidence type="ECO:0000313" key="2">
    <source>
        <dbReference type="Proteomes" id="UP001497535"/>
    </source>
</evidence>
<dbReference type="EMBL" id="CAVMJV010000046">
    <property type="protein sequence ID" value="CAK5082363.1"/>
    <property type="molecule type" value="Genomic_DNA"/>
</dbReference>
<gene>
    <name evidence="1" type="ORF">MENTE1834_LOCUS29639</name>
</gene>
<keyword evidence="2" id="KW-1185">Reference proteome</keyword>
<name>A0ACB0ZTZ0_MELEN</name>
<evidence type="ECO:0000313" key="1">
    <source>
        <dbReference type="EMBL" id="CAK5082363.1"/>
    </source>
</evidence>
<comment type="caution">
    <text evidence="1">The sequence shown here is derived from an EMBL/GenBank/DDBJ whole genome shotgun (WGS) entry which is preliminary data.</text>
</comment>
<organism evidence="1 2">
    <name type="scientific">Meloidogyne enterolobii</name>
    <name type="common">Root-knot nematode worm</name>
    <name type="synonym">Meloidogyne mayaguensis</name>
    <dbReference type="NCBI Taxonomy" id="390850"/>
    <lineage>
        <taxon>Eukaryota</taxon>
        <taxon>Metazoa</taxon>
        <taxon>Ecdysozoa</taxon>
        <taxon>Nematoda</taxon>
        <taxon>Chromadorea</taxon>
        <taxon>Rhabditida</taxon>
        <taxon>Tylenchina</taxon>
        <taxon>Tylenchomorpha</taxon>
        <taxon>Tylenchoidea</taxon>
        <taxon>Meloidogynidae</taxon>
        <taxon>Meloidogyninae</taxon>
        <taxon>Meloidogyne</taxon>
    </lineage>
</organism>
<dbReference type="Proteomes" id="UP001497535">
    <property type="component" value="Unassembled WGS sequence"/>
</dbReference>
<proteinExistence type="predicted"/>
<reference evidence="1" key="1">
    <citation type="submission" date="2023-11" db="EMBL/GenBank/DDBJ databases">
        <authorList>
            <person name="Poullet M."/>
        </authorList>
    </citation>
    <scope>NUCLEOTIDE SEQUENCE</scope>
    <source>
        <strain evidence="1">E1834</strain>
    </source>
</reference>